<keyword evidence="5" id="KW-1185">Reference proteome</keyword>
<dbReference type="PANTHER" id="PTHR10366">
    <property type="entry name" value="NAD DEPENDENT EPIMERASE/DEHYDRATASE"/>
    <property type="match status" value="1"/>
</dbReference>
<dbReference type="PANTHER" id="PTHR10366:SF564">
    <property type="entry name" value="STEROL-4-ALPHA-CARBOXYLATE 3-DEHYDROGENASE, DECARBOXYLATING"/>
    <property type="match status" value="1"/>
</dbReference>
<dbReference type="Proteomes" id="UP000185728">
    <property type="component" value="Unassembled WGS sequence"/>
</dbReference>
<dbReference type="InterPro" id="IPR036291">
    <property type="entry name" value="NAD(P)-bd_dom_sf"/>
</dbReference>
<gene>
    <name evidence="4" type="ORF">SAMN05421766_11130</name>
</gene>
<dbReference type="Pfam" id="PF01370">
    <property type="entry name" value="Epimerase"/>
    <property type="match status" value="1"/>
</dbReference>
<evidence type="ECO:0000313" key="5">
    <source>
        <dbReference type="Proteomes" id="UP000185728"/>
    </source>
</evidence>
<comment type="similarity">
    <text evidence="2">Belongs to the NAD(P)-dependent epimerase/dehydratase family. Dihydroflavonol-4-reductase subfamily.</text>
</comment>
<name>A0ABY1L1P0_9FLAO</name>
<accession>A0ABY1L1P0</accession>
<keyword evidence="1" id="KW-0560">Oxidoreductase</keyword>
<dbReference type="SUPFAM" id="SSF51735">
    <property type="entry name" value="NAD(P)-binding Rossmann-fold domains"/>
    <property type="match status" value="1"/>
</dbReference>
<dbReference type="Gene3D" id="3.40.50.720">
    <property type="entry name" value="NAD(P)-binding Rossmann-like Domain"/>
    <property type="match status" value="1"/>
</dbReference>
<dbReference type="RefSeq" id="WP_076457094.1">
    <property type="nucleotide sequence ID" value="NZ_FTOB01000011.1"/>
</dbReference>
<evidence type="ECO:0000256" key="2">
    <source>
        <dbReference type="ARBA" id="ARBA00023445"/>
    </source>
</evidence>
<evidence type="ECO:0000313" key="4">
    <source>
        <dbReference type="EMBL" id="SIT11730.1"/>
    </source>
</evidence>
<dbReference type="InterPro" id="IPR001509">
    <property type="entry name" value="Epimerase_deHydtase"/>
</dbReference>
<evidence type="ECO:0000256" key="1">
    <source>
        <dbReference type="ARBA" id="ARBA00023002"/>
    </source>
</evidence>
<protein>
    <submittedName>
        <fullName evidence="4">Dihydroflavonol-4-reductase</fullName>
    </submittedName>
</protein>
<organism evidence="4 5">
    <name type="scientific">Zobellia uliginosa</name>
    <dbReference type="NCBI Taxonomy" id="143224"/>
    <lineage>
        <taxon>Bacteria</taxon>
        <taxon>Pseudomonadati</taxon>
        <taxon>Bacteroidota</taxon>
        <taxon>Flavobacteriia</taxon>
        <taxon>Flavobacteriales</taxon>
        <taxon>Flavobacteriaceae</taxon>
        <taxon>Zobellia</taxon>
    </lineage>
</organism>
<sequence>MKKVLVTGVSGYVGLHAAVELLKNGYAVKGSVRNLSKTEQLTRAIRKEVKPNGNLEFCELNLLKDEGWMEAMQDCDYVLHIASPYVASEPKDENEIIKPAIEGTQRALEFAKNAGVKRVVLTSSMVAMFGDADKSLNIGQDTWTNPNAKNMSAYVKSKTLAEKSAWDFIETQKGDNKLELVVINPGPIWGPTLSDKLSGESMNIVKDMISGKMPMLAKVRINMSDVRDIASIHVKALENEKANGQRFVVATENPYSFKEMAQILKSNGNEKVSTLEGPNFLLKFMSKFNSDLKGMKPFIGNTYDADVSNTMNTFNWKPISFEKSILDTAQCVKALI</sequence>
<comment type="caution">
    <text evidence="4">The sequence shown here is derived from an EMBL/GenBank/DDBJ whole genome shotgun (WGS) entry which is preliminary data.</text>
</comment>
<dbReference type="EMBL" id="FTOB01000011">
    <property type="protein sequence ID" value="SIT11730.1"/>
    <property type="molecule type" value="Genomic_DNA"/>
</dbReference>
<evidence type="ECO:0000259" key="3">
    <source>
        <dbReference type="Pfam" id="PF01370"/>
    </source>
</evidence>
<reference evidence="4 5" key="1">
    <citation type="submission" date="2017-01" db="EMBL/GenBank/DDBJ databases">
        <authorList>
            <person name="Varghese N."/>
            <person name="Submissions S."/>
        </authorList>
    </citation>
    <scope>NUCLEOTIDE SEQUENCE [LARGE SCALE GENOMIC DNA]</scope>
    <source>
        <strain evidence="4 5">DSM 2061</strain>
    </source>
</reference>
<dbReference type="InterPro" id="IPR050425">
    <property type="entry name" value="NAD(P)_dehydrat-like"/>
</dbReference>
<feature type="domain" description="NAD-dependent epimerase/dehydratase" evidence="3">
    <location>
        <begin position="4"/>
        <end position="250"/>
    </location>
</feature>
<dbReference type="CDD" id="cd05227">
    <property type="entry name" value="AR_SDR_e"/>
    <property type="match status" value="1"/>
</dbReference>
<proteinExistence type="inferred from homology"/>